<sequence length="98" mass="11600">MILEAAMLHIKQGMTEAFEESFKKASPLISSIEGYLGHELQKGLEDDHKYLLLVRWRNLEDHTVGFRESTQYLEWKALLHHYYSPFPVVEHFTRIKLI</sequence>
<dbReference type="Proteomes" id="UP000029409">
    <property type="component" value="Chromosome"/>
</dbReference>
<dbReference type="EMBL" id="CP009288">
    <property type="protein sequence ID" value="AIQ11067.1"/>
    <property type="molecule type" value="Genomic_DNA"/>
</dbReference>
<evidence type="ECO:0000313" key="2">
    <source>
        <dbReference type="EMBL" id="AIQ11067.1"/>
    </source>
</evidence>
<gene>
    <name evidence="2" type="ORF">PDUR_02885</name>
</gene>
<protein>
    <submittedName>
        <fullName evidence="2">Antibiotic biosynthesis monooxygenase</fullName>
    </submittedName>
</protein>
<dbReference type="eggNOG" id="COG2329">
    <property type="taxonomic scope" value="Bacteria"/>
</dbReference>
<keyword evidence="3" id="KW-1185">Reference proteome</keyword>
<feature type="domain" description="ABM" evidence="1">
    <location>
        <begin position="2"/>
        <end position="92"/>
    </location>
</feature>
<proteinExistence type="predicted"/>
<dbReference type="KEGG" id="pdu:PDUR_02885"/>
<accession>A0A089HIZ2</accession>
<dbReference type="InterPro" id="IPR011008">
    <property type="entry name" value="Dimeric_a/b-barrel"/>
</dbReference>
<organism evidence="2 3">
    <name type="scientific">Paenibacillus durus</name>
    <name type="common">Paenibacillus azotofixans</name>
    <dbReference type="NCBI Taxonomy" id="44251"/>
    <lineage>
        <taxon>Bacteria</taxon>
        <taxon>Bacillati</taxon>
        <taxon>Bacillota</taxon>
        <taxon>Bacilli</taxon>
        <taxon>Bacillales</taxon>
        <taxon>Paenibacillaceae</taxon>
        <taxon>Paenibacillus</taxon>
    </lineage>
</organism>
<dbReference type="AlphaFoldDB" id="A0A089HIZ2"/>
<dbReference type="SUPFAM" id="SSF54909">
    <property type="entry name" value="Dimeric alpha+beta barrel"/>
    <property type="match status" value="1"/>
</dbReference>
<dbReference type="Gene3D" id="3.30.70.100">
    <property type="match status" value="1"/>
</dbReference>
<dbReference type="STRING" id="44251.PDUR_02885"/>
<evidence type="ECO:0000313" key="3">
    <source>
        <dbReference type="Proteomes" id="UP000029409"/>
    </source>
</evidence>
<dbReference type="RefSeq" id="WP_042204997.1">
    <property type="nucleotide sequence ID" value="NZ_CP009288.1"/>
</dbReference>
<reference evidence="2 3" key="1">
    <citation type="submission" date="2014-08" db="EMBL/GenBank/DDBJ databases">
        <title>Comparative genomics of the Paenibacillus odorifer group.</title>
        <authorList>
            <person name="den Bakker H.C."/>
            <person name="Tsai Y.-C."/>
            <person name="Martin N."/>
            <person name="Korlach J."/>
            <person name="Wiedmann M."/>
        </authorList>
    </citation>
    <scope>NUCLEOTIDE SEQUENCE [LARGE SCALE GENOMIC DNA]</scope>
    <source>
        <strain evidence="2 3">DSM 1735</strain>
    </source>
</reference>
<dbReference type="GO" id="GO:0004497">
    <property type="term" value="F:monooxygenase activity"/>
    <property type="evidence" value="ECO:0007669"/>
    <property type="project" value="UniProtKB-KW"/>
</dbReference>
<keyword evidence="2" id="KW-0503">Monooxygenase</keyword>
<dbReference type="InterPro" id="IPR007138">
    <property type="entry name" value="ABM_dom"/>
</dbReference>
<dbReference type="OrthoDB" id="9798157at2"/>
<evidence type="ECO:0000259" key="1">
    <source>
        <dbReference type="PROSITE" id="PS51725"/>
    </source>
</evidence>
<dbReference type="Pfam" id="PF03992">
    <property type="entry name" value="ABM"/>
    <property type="match status" value="1"/>
</dbReference>
<name>A0A089HIZ2_PAEDU</name>
<dbReference type="PROSITE" id="PS51725">
    <property type="entry name" value="ABM"/>
    <property type="match status" value="1"/>
</dbReference>
<keyword evidence="2" id="KW-0560">Oxidoreductase</keyword>